<keyword evidence="1" id="KW-1133">Transmembrane helix</keyword>
<evidence type="ECO:0000313" key="4">
    <source>
        <dbReference type="Proteomes" id="UP000664096"/>
    </source>
</evidence>
<dbReference type="InterPro" id="IPR029787">
    <property type="entry name" value="Nucleotide_cyclase"/>
</dbReference>
<gene>
    <name evidence="3" type="ORF">JF539_24690</name>
</gene>
<dbReference type="InterPro" id="IPR052163">
    <property type="entry name" value="DGC-Regulatory_Protein"/>
</dbReference>
<dbReference type="Pfam" id="PF00990">
    <property type="entry name" value="GGDEF"/>
    <property type="match status" value="1"/>
</dbReference>
<dbReference type="PANTHER" id="PTHR46663:SF2">
    <property type="entry name" value="GGDEF DOMAIN-CONTAINING PROTEIN"/>
    <property type="match status" value="1"/>
</dbReference>
<dbReference type="Pfam" id="PF05228">
    <property type="entry name" value="CHASE4"/>
    <property type="match status" value="1"/>
</dbReference>
<dbReference type="InterPro" id="IPR007892">
    <property type="entry name" value="CHASE4"/>
</dbReference>
<feature type="transmembrane region" description="Helical" evidence="1">
    <location>
        <begin position="288"/>
        <end position="308"/>
    </location>
</feature>
<dbReference type="InterPro" id="IPR000160">
    <property type="entry name" value="GGDEF_dom"/>
</dbReference>
<dbReference type="SUPFAM" id="SSF55073">
    <property type="entry name" value="Nucleotide cyclase"/>
    <property type="match status" value="1"/>
</dbReference>
<dbReference type="FunFam" id="3.30.70.270:FF:000001">
    <property type="entry name" value="Diguanylate cyclase domain protein"/>
    <property type="match status" value="1"/>
</dbReference>
<feature type="transmembrane region" description="Helical" evidence="1">
    <location>
        <begin position="28"/>
        <end position="49"/>
    </location>
</feature>
<evidence type="ECO:0000313" key="3">
    <source>
        <dbReference type="EMBL" id="MBN9673577.1"/>
    </source>
</evidence>
<protein>
    <submittedName>
        <fullName evidence="3">Diguanylate cyclase</fullName>
    </submittedName>
</protein>
<accession>A0A939EI17</accession>
<sequence length="514" mass="56143">MTRKRHRASDYVRCTTGGPDGSVRLRRFVYGSISLLLAGGVFAMAYLFLSTTQSADSLALRYERSLVTEALKHSQELAARHQTFVAVNDQTVSELRTNDTLDPEFAREIARQMWSDFHDDWTLILDGKNTPVLVAAEDELLAASAGREIVEATRDLVARARIGYQTARRPTKDGYRIRYVEKGRLAPIYATDIRDIGGKPALVSAMAIVPATGGVSLPDGPPGVLVSVSLIEKAFLEEMADTLLLKGFQYTGGAVSQAASVPVATRGHSPVGSFEWTSGAPGARIRTAIGPIAVALILSFLAIGAYFARKLAQRSKALEDSEARNRHMATHDLMTGLANRVHFREIFDRAITDCHTCPCTVMAIDLDRFKEVNDTYGHEAGDMVIRQVARRLHAALPDDALIARMGGDEFMVLLTGDIGDERIRWLCDSVIDAVTQPIPVSGGMARIGASIGWASAPKHADAPSHLLSLADRALYSAKENGRNRAVCIEDLYERETRPSERRDEDVSPATLKRA</sequence>
<dbReference type="SMART" id="SM00267">
    <property type="entry name" value="GGDEF"/>
    <property type="match status" value="1"/>
</dbReference>
<evidence type="ECO:0000259" key="2">
    <source>
        <dbReference type="PROSITE" id="PS50887"/>
    </source>
</evidence>
<keyword evidence="1" id="KW-0472">Membrane</keyword>
<dbReference type="NCBIfam" id="TIGR00254">
    <property type="entry name" value="GGDEF"/>
    <property type="match status" value="1"/>
</dbReference>
<dbReference type="Proteomes" id="UP000664096">
    <property type="component" value="Unassembled WGS sequence"/>
</dbReference>
<comment type="caution">
    <text evidence="3">The sequence shown here is derived from an EMBL/GenBank/DDBJ whole genome shotgun (WGS) entry which is preliminary data.</text>
</comment>
<proteinExistence type="predicted"/>
<dbReference type="PROSITE" id="PS50887">
    <property type="entry name" value="GGDEF"/>
    <property type="match status" value="1"/>
</dbReference>
<keyword evidence="1" id="KW-0812">Transmembrane</keyword>
<name>A0A939EI17_9HYPH</name>
<dbReference type="RefSeq" id="WP_207143498.1">
    <property type="nucleotide sequence ID" value="NZ_JAEKJZ010000007.1"/>
</dbReference>
<dbReference type="EMBL" id="JAEKJZ010000007">
    <property type="protein sequence ID" value="MBN9673577.1"/>
    <property type="molecule type" value="Genomic_DNA"/>
</dbReference>
<dbReference type="Gene3D" id="3.30.70.270">
    <property type="match status" value="1"/>
</dbReference>
<feature type="domain" description="GGDEF" evidence="2">
    <location>
        <begin position="357"/>
        <end position="490"/>
    </location>
</feature>
<reference evidence="3" key="1">
    <citation type="submission" date="2020-12" db="EMBL/GenBank/DDBJ databases">
        <title>Oil enriched cultivation method for isolating marine PHA-producing bacteria.</title>
        <authorList>
            <person name="Zheng W."/>
            <person name="Yu S."/>
            <person name="Huang Y."/>
        </authorList>
    </citation>
    <scope>NUCLEOTIDE SEQUENCE</scope>
    <source>
        <strain evidence="3">SY-2-12</strain>
    </source>
</reference>
<dbReference type="AlphaFoldDB" id="A0A939EI17"/>
<evidence type="ECO:0000256" key="1">
    <source>
        <dbReference type="SAM" id="Phobius"/>
    </source>
</evidence>
<dbReference type="CDD" id="cd01949">
    <property type="entry name" value="GGDEF"/>
    <property type="match status" value="1"/>
</dbReference>
<organism evidence="3 4">
    <name type="scientific">Roseibium aggregatum</name>
    <dbReference type="NCBI Taxonomy" id="187304"/>
    <lineage>
        <taxon>Bacteria</taxon>
        <taxon>Pseudomonadati</taxon>
        <taxon>Pseudomonadota</taxon>
        <taxon>Alphaproteobacteria</taxon>
        <taxon>Hyphomicrobiales</taxon>
        <taxon>Stappiaceae</taxon>
        <taxon>Roseibium</taxon>
    </lineage>
</organism>
<dbReference type="InterPro" id="IPR043128">
    <property type="entry name" value="Rev_trsase/Diguanyl_cyclase"/>
</dbReference>
<dbReference type="GO" id="GO:0003824">
    <property type="term" value="F:catalytic activity"/>
    <property type="evidence" value="ECO:0007669"/>
    <property type="project" value="UniProtKB-ARBA"/>
</dbReference>
<dbReference type="PANTHER" id="PTHR46663">
    <property type="entry name" value="DIGUANYLATE CYCLASE DGCT-RELATED"/>
    <property type="match status" value="1"/>
</dbReference>